<dbReference type="SUPFAM" id="SSF82895">
    <property type="entry name" value="TSP-1 type 1 repeat"/>
    <property type="match status" value="1"/>
</dbReference>
<dbReference type="AlphaFoldDB" id="A0A914VNA3"/>
<sequence>MHRSIMVTYCFLMSSCCSADKIVQNCYSDPVIYDCLLSDWGEWNTCSGDCGFGIQSRRRDFLELQEHRPDGDICGRRSMKENRLCWGGR</sequence>
<name>A0A914VNA3_9BILA</name>
<keyword evidence="1" id="KW-0732">Signal</keyword>
<accession>A0A914VNA3</accession>
<proteinExistence type="predicted"/>
<evidence type="ECO:0000256" key="1">
    <source>
        <dbReference type="SAM" id="SignalP"/>
    </source>
</evidence>
<keyword evidence="2" id="KW-1185">Reference proteome</keyword>
<dbReference type="InterPro" id="IPR000884">
    <property type="entry name" value="TSP1_rpt"/>
</dbReference>
<evidence type="ECO:0000313" key="2">
    <source>
        <dbReference type="Proteomes" id="UP000887566"/>
    </source>
</evidence>
<dbReference type="InterPro" id="IPR036383">
    <property type="entry name" value="TSP1_rpt_sf"/>
</dbReference>
<dbReference type="PROSITE" id="PS50092">
    <property type="entry name" value="TSP1"/>
    <property type="match status" value="1"/>
</dbReference>
<reference evidence="3" key="1">
    <citation type="submission" date="2022-11" db="UniProtKB">
        <authorList>
            <consortium name="WormBaseParasite"/>
        </authorList>
    </citation>
    <scope>IDENTIFICATION</scope>
</reference>
<dbReference type="Proteomes" id="UP000887566">
    <property type="component" value="Unplaced"/>
</dbReference>
<dbReference type="WBParaSite" id="PSAMB.scaffold2265size24230.g17095.t1">
    <property type="protein sequence ID" value="PSAMB.scaffold2265size24230.g17095.t1"/>
    <property type="gene ID" value="PSAMB.scaffold2265size24230.g17095"/>
</dbReference>
<dbReference type="Gene3D" id="2.20.100.10">
    <property type="entry name" value="Thrombospondin type-1 (TSP1) repeat"/>
    <property type="match status" value="1"/>
</dbReference>
<evidence type="ECO:0000313" key="3">
    <source>
        <dbReference type="WBParaSite" id="PSAMB.scaffold2265size24230.g17095.t1"/>
    </source>
</evidence>
<feature type="signal peptide" evidence="1">
    <location>
        <begin position="1"/>
        <end position="19"/>
    </location>
</feature>
<organism evidence="2 3">
    <name type="scientific">Plectus sambesii</name>
    <dbReference type="NCBI Taxonomy" id="2011161"/>
    <lineage>
        <taxon>Eukaryota</taxon>
        <taxon>Metazoa</taxon>
        <taxon>Ecdysozoa</taxon>
        <taxon>Nematoda</taxon>
        <taxon>Chromadorea</taxon>
        <taxon>Plectida</taxon>
        <taxon>Plectina</taxon>
        <taxon>Plectoidea</taxon>
        <taxon>Plectidae</taxon>
        <taxon>Plectus</taxon>
    </lineage>
</organism>
<dbReference type="PROSITE" id="PS51257">
    <property type="entry name" value="PROKAR_LIPOPROTEIN"/>
    <property type="match status" value="1"/>
</dbReference>
<feature type="chain" id="PRO_5037641018" evidence="1">
    <location>
        <begin position="20"/>
        <end position="89"/>
    </location>
</feature>
<dbReference type="Pfam" id="PF00090">
    <property type="entry name" value="TSP_1"/>
    <property type="match status" value="1"/>
</dbReference>
<protein>
    <submittedName>
        <fullName evidence="3">Spondin-like TSP1 domain-containing protein</fullName>
    </submittedName>
</protein>